<feature type="binding site" evidence="7">
    <location>
        <position position="110"/>
    </location>
    <ligand>
        <name>substrate</name>
    </ligand>
</feature>
<dbReference type="InterPro" id="IPR036817">
    <property type="entry name" value="Transthyretin/HIU_hydrolase_sf"/>
</dbReference>
<feature type="binding site" evidence="7">
    <location>
        <position position="47"/>
    </location>
    <ligand>
        <name>substrate</name>
    </ligand>
</feature>
<comment type="function">
    <text evidence="2">Catalyzes the hydrolysis of 5-hydroxyisourate (HIU) to 2-oxo-4-hydroxy-4-carboxy-5-ureidoimidazoline (OHCU).</text>
</comment>
<feature type="domain" description="Transthyretin/hydroxyisourate hydrolase" evidence="9">
    <location>
        <begin position="1"/>
        <end position="112"/>
    </location>
</feature>
<dbReference type="InterPro" id="IPR023418">
    <property type="entry name" value="Thyroxine_BS"/>
</dbReference>
<dbReference type="SMART" id="SM00095">
    <property type="entry name" value="TR_THY"/>
    <property type="match status" value="1"/>
</dbReference>
<feature type="binding site" evidence="7">
    <location>
        <position position="9"/>
    </location>
    <ligand>
        <name>substrate</name>
    </ligand>
</feature>
<sequence>MTRSHVTSHVLDSTLGKPAEGVPIALHSCADGEWMPVASAITDADGRVSTLGPAALSAGRYRVTFDTGAYFAAQGITAFYPEVAIVFELANEGEHYHIPLLLSPFAYSTYRGS</sequence>
<reference evidence="10 11" key="1">
    <citation type="journal article" date="2014" name="Int. J. Syst. Evol. Microbiol.">
        <title>Complete genome sequence of Corynebacterium casei LMG S-19264T (=DSM 44701T), isolated from a smear-ripened cheese.</title>
        <authorList>
            <consortium name="US DOE Joint Genome Institute (JGI-PGF)"/>
            <person name="Walter F."/>
            <person name="Albersmeier A."/>
            <person name="Kalinowski J."/>
            <person name="Ruckert C."/>
        </authorList>
    </citation>
    <scope>NUCLEOTIDE SEQUENCE [LARGE SCALE GENOMIC DNA]</scope>
    <source>
        <strain evidence="10 11">CGMCC 1.12976</strain>
    </source>
</reference>
<dbReference type="CDD" id="cd05822">
    <property type="entry name" value="TLP_HIUase"/>
    <property type="match status" value="1"/>
</dbReference>
<dbReference type="GO" id="GO:0006144">
    <property type="term" value="P:purine nucleobase metabolic process"/>
    <property type="evidence" value="ECO:0007669"/>
    <property type="project" value="UniProtKB-KW"/>
</dbReference>
<dbReference type="PANTHER" id="PTHR10395:SF7">
    <property type="entry name" value="5-HYDROXYISOURATE HYDROLASE"/>
    <property type="match status" value="1"/>
</dbReference>
<accession>A0A917B2I2</accession>
<dbReference type="NCBIfam" id="TIGR02962">
    <property type="entry name" value="hdxy_isourate"/>
    <property type="match status" value="1"/>
</dbReference>
<evidence type="ECO:0000256" key="7">
    <source>
        <dbReference type="PIRSR" id="PIRSR600895-51"/>
    </source>
</evidence>
<dbReference type="InterPro" id="IPR000895">
    <property type="entry name" value="Transthyretin/HIU_hydrolase"/>
</dbReference>
<evidence type="ECO:0000256" key="6">
    <source>
        <dbReference type="ARBA" id="ARBA00022801"/>
    </source>
</evidence>
<dbReference type="Pfam" id="PF00576">
    <property type="entry name" value="Transthyretin"/>
    <property type="match status" value="1"/>
</dbReference>
<name>A0A917B2I2_9MICO</name>
<dbReference type="SUPFAM" id="SSF49472">
    <property type="entry name" value="Transthyretin (synonym: prealbumin)"/>
    <property type="match status" value="1"/>
</dbReference>
<evidence type="ECO:0000259" key="9">
    <source>
        <dbReference type="SMART" id="SM00095"/>
    </source>
</evidence>
<dbReference type="PRINTS" id="PR00189">
    <property type="entry name" value="TRNSTHYRETIN"/>
</dbReference>
<evidence type="ECO:0000256" key="3">
    <source>
        <dbReference type="ARBA" id="ARBA00009850"/>
    </source>
</evidence>
<dbReference type="Proteomes" id="UP000598775">
    <property type="component" value="Unassembled WGS sequence"/>
</dbReference>
<protein>
    <recommendedName>
        <fullName evidence="8">5-hydroxyisourate hydrolase</fullName>
        <shortName evidence="8">HIU hydrolase</shortName>
        <shortName evidence="8">HIUHase</shortName>
        <ecNumber evidence="8">3.5.2.17</ecNumber>
    </recommendedName>
</protein>
<comment type="caution">
    <text evidence="10">The sequence shown here is derived from an EMBL/GenBank/DDBJ whole genome shotgun (WGS) entry which is preliminary data.</text>
</comment>
<proteinExistence type="inferred from homology"/>
<dbReference type="GO" id="GO:0033971">
    <property type="term" value="F:hydroxyisourate hydrolase activity"/>
    <property type="evidence" value="ECO:0007669"/>
    <property type="project" value="UniProtKB-EC"/>
</dbReference>
<evidence type="ECO:0000313" key="11">
    <source>
        <dbReference type="Proteomes" id="UP000598775"/>
    </source>
</evidence>
<dbReference type="PANTHER" id="PTHR10395">
    <property type="entry name" value="URICASE AND TRANSTHYRETIN-RELATED"/>
    <property type="match status" value="1"/>
</dbReference>
<keyword evidence="11" id="KW-1185">Reference proteome</keyword>
<evidence type="ECO:0000313" key="10">
    <source>
        <dbReference type="EMBL" id="GGF17067.1"/>
    </source>
</evidence>
<evidence type="ECO:0000256" key="5">
    <source>
        <dbReference type="ARBA" id="ARBA00022631"/>
    </source>
</evidence>
<dbReference type="InterPro" id="IPR023416">
    <property type="entry name" value="Transthyretin/HIU_hydrolase_d"/>
</dbReference>
<dbReference type="PROSITE" id="PS00768">
    <property type="entry name" value="TRANSTHYRETIN_1"/>
    <property type="match status" value="1"/>
</dbReference>
<evidence type="ECO:0000256" key="4">
    <source>
        <dbReference type="ARBA" id="ARBA00011881"/>
    </source>
</evidence>
<dbReference type="EMBL" id="BMGP01000001">
    <property type="protein sequence ID" value="GGF17067.1"/>
    <property type="molecule type" value="Genomic_DNA"/>
</dbReference>
<evidence type="ECO:0000256" key="1">
    <source>
        <dbReference type="ARBA" id="ARBA00001043"/>
    </source>
</evidence>
<evidence type="ECO:0000256" key="8">
    <source>
        <dbReference type="RuleBase" id="RU361270"/>
    </source>
</evidence>
<dbReference type="EC" id="3.5.2.17" evidence="8"/>
<gene>
    <name evidence="10" type="ORF">GCM10011399_08510</name>
</gene>
<comment type="subunit">
    <text evidence="4 8">Homotetramer.</text>
</comment>
<organism evidence="10 11">
    <name type="scientific">Subtercola lobariae</name>
    <dbReference type="NCBI Taxonomy" id="1588641"/>
    <lineage>
        <taxon>Bacteria</taxon>
        <taxon>Bacillati</taxon>
        <taxon>Actinomycetota</taxon>
        <taxon>Actinomycetes</taxon>
        <taxon>Micrococcales</taxon>
        <taxon>Microbacteriaceae</taxon>
        <taxon>Subtercola</taxon>
    </lineage>
</organism>
<dbReference type="Gene3D" id="2.60.40.180">
    <property type="entry name" value="Transthyretin/hydroxyisourate hydrolase domain"/>
    <property type="match status" value="1"/>
</dbReference>
<keyword evidence="5 8" id="KW-0659">Purine metabolism</keyword>
<dbReference type="RefSeq" id="WP_188674089.1">
    <property type="nucleotide sequence ID" value="NZ_BMGP01000001.1"/>
</dbReference>
<comment type="catalytic activity">
    <reaction evidence="1 8">
        <text>5-hydroxyisourate + H2O = 5-hydroxy-2-oxo-4-ureido-2,5-dihydro-1H-imidazole-5-carboxylate + H(+)</text>
        <dbReference type="Rhea" id="RHEA:23736"/>
        <dbReference type="ChEBI" id="CHEBI:15377"/>
        <dbReference type="ChEBI" id="CHEBI:15378"/>
        <dbReference type="ChEBI" id="CHEBI:18072"/>
        <dbReference type="ChEBI" id="CHEBI:58639"/>
        <dbReference type="EC" id="3.5.2.17"/>
    </reaction>
</comment>
<keyword evidence="6 8" id="KW-0378">Hydrolase</keyword>
<dbReference type="AlphaFoldDB" id="A0A917B2I2"/>
<comment type="similarity">
    <text evidence="3 8">Belongs to the transthyretin family. 5-hydroxyisourate hydrolase subfamily.</text>
</comment>
<dbReference type="InterPro" id="IPR014306">
    <property type="entry name" value="Hydroxyisourate_hydrolase"/>
</dbReference>
<evidence type="ECO:0000256" key="2">
    <source>
        <dbReference type="ARBA" id="ARBA00002704"/>
    </source>
</evidence>